<gene>
    <name evidence="1" type="ORF">PFR_JS10_474</name>
</gene>
<reference evidence="1" key="1">
    <citation type="submission" date="2016-05" db="EMBL/GenBank/DDBJ databases">
        <authorList>
            <person name="Lavstsen T."/>
            <person name="Jespersen J.S."/>
        </authorList>
    </citation>
    <scope>NUCLEOTIDE SEQUENCE</scope>
    <source>
        <strain evidence="1">PFRJS10</strain>
    </source>
</reference>
<evidence type="ECO:0000313" key="1">
    <source>
        <dbReference type="EMBL" id="SBN38117.1"/>
    </source>
</evidence>
<name>A0A2C7ANE4_9ACTN</name>
<dbReference type="EMBL" id="LT576035">
    <property type="protein sequence ID" value="SBN38117.1"/>
    <property type="molecule type" value="Genomic_DNA"/>
</dbReference>
<protein>
    <submittedName>
        <fullName evidence="1">Uncharacterized protein</fullName>
    </submittedName>
</protein>
<organism evidence="1">
    <name type="scientific">Propionibacterium freudenreichii</name>
    <dbReference type="NCBI Taxonomy" id="1744"/>
    <lineage>
        <taxon>Bacteria</taxon>
        <taxon>Bacillati</taxon>
        <taxon>Actinomycetota</taxon>
        <taxon>Actinomycetes</taxon>
        <taxon>Propionibacteriales</taxon>
        <taxon>Propionibacteriaceae</taxon>
        <taxon>Propionibacterium</taxon>
    </lineage>
</organism>
<sequence length="81" mass="8939">MLLRRLDIAHPLYREGSPPSPAKESNAVCVITNSTSDAARLLSLMASIRGLRRRPDDNRPWTAIANSVNVIVAMAIAWTRL</sequence>
<accession>A0A2C7ANE4</accession>
<proteinExistence type="predicted"/>
<dbReference type="AlphaFoldDB" id="A0A2C7ANE4"/>